<keyword evidence="1" id="KW-1133">Transmembrane helix</keyword>
<dbReference type="Proteomes" id="UP000036356">
    <property type="component" value="Unassembled WGS sequence"/>
</dbReference>
<organism evidence="2 3">
    <name type="scientific">Desulfosporosinus acididurans</name>
    <dbReference type="NCBI Taxonomy" id="476652"/>
    <lineage>
        <taxon>Bacteria</taxon>
        <taxon>Bacillati</taxon>
        <taxon>Bacillota</taxon>
        <taxon>Clostridia</taxon>
        <taxon>Eubacteriales</taxon>
        <taxon>Desulfitobacteriaceae</taxon>
        <taxon>Desulfosporosinus</taxon>
    </lineage>
</organism>
<dbReference type="EMBL" id="LDZY01000002">
    <property type="protein sequence ID" value="KLU67275.1"/>
    <property type="molecule type" value="Genomic_DNA"/>
</dbReference>
<dbReference type="PATRIC" id="fig|476652.3.peg.492"/>
<keyword evidence="3" id="KW-1185">Reference proteome</keyword>
<dbReference type="AlphaFoldDB" id="A0A0J1FV10"/>
<comment type="caution">
    <text evidence="2">The sequence shown here is derived from an EMBL/GenBank/DDBJ whole genome shotgun (WGS) entry which is preliminary data.</text>
</comment>
<keyword evidence="1" id="KW-0472">Membrane</keyword>
<evidence type="ECO:0000313" key="3">
    <source>
        <dbReference type="Proteomes" id="UP000036356"/>
    </source>
</evidence>
<evidence type="ECO:0000256" key="1">
    <source>
        <dbReference type="SAM" id="Phobius"/>
    </source>
</evidence>
<proteinExistence type="predicted"/>
<name>A0A0J1FV10_9FIRM</name>
<sequence>MLMKAISLFNRLGKTQDSILTGLLGGLVGTIFMDISNEVIYRAGKTEGRYATMAGQLFVSPIRTKQKKNFILGQILHLATGSIFGLPLMYILKKTGKDHYVAKGLVSSIITWGVLYTGGQKVGLYKKTHLTKSQYSAMFNNLIYGITSAKAMLMMADSNVFEKRERLNPTTFDTKGDYQYLIENGLSTDQKQTYLH</sequence>
<feature type="transmembrane region" description="Helical" evidence="1">
    <location>
        <begin position="70"/>
        <end position="92"/>
    </location>
</feature>
<reference evidence="2 3" key="1">
    <citation type="submission" date="2015-06" db="EMBL/GenBank/DDBJ databases">
        <title>Draft genome of the moderately acidophilic sulfate reducer Candidatus Desulfosporosinus acididurans strain M1.</title>
        <authorList>
            <person name="Poehlein A."/>
            <person name="Petzsch P."/>
            <person name="Johnson B.D."/>
            <person name="Schloemann M."/>
            <person name="Daniel R."/>
            <person name="Muehling M."/>
        </authorList>
    </citation>
    <scope>NUCLEOTIDE SEQUENCE [LARGE SCALE GENOMIC DNA]</scope>
    <source>
        <strain evidence="2 3">M1</strain>
    </source>
</reference>
<gene>
    <name evidence="2" type="ORF">DEAC_c04870</name>
</gene>
<dbReference type="STRING" id="476652.DEAC_c04870"/>
<protein>
    <submittedName>
        <fullName evidence="2">Uncharacterized protein</fullName>
    </submittedName>
</protein>
<evidence type="ECO:0000313" key="2">
    <source>
        <dbReference type="EMBL" id="KLU67275.1"/>
    </source>
</evidence>
<keyword evidence="1" id="KW-0812">Transmembrane</keyword>
<accession>A0A0J1FV10</accession>